<dbReference type="GO" id="GO:0022841">
    <property type="term" value="F:potassium ion leak channel activity"/>
    <property type="evidence" value="ECO:0007669"/>
    <property type="project" value="TreeGrafter"/>
</dbReference>
<feature type="transmembrane region" description="Helical" evidence="10">
    <location>
        <begin position="267"/>
        <end position="290"/>
    </location>
</feature>
<dbReference type="Proteomes" id="UP000749293">
    <property type="component" value="Unassembled WGS sequence"/>
</dbReference>
<evidence type="ECO:0000313" key="13">
    <source>
        <dbReference type="Proteomes" id="UP000749293"/>
    </source>
</evidence>
<feature type="compositionally biased region" description="Basic and acidic residues" evidence="9">
    <location>
        <begin position="653"/>
        <end position="667"/>
    </location>
</feature>
<feature type="region of interest" description="Disordered" evidence="9">
    <location>
        <begin position="321"/>
        <end position="353"/>
    </location>
</feature>
<organism evidence="12 13">
    <name type="scientific">Geosmithia morbida</name>
    <dbReference type="NCBI Taxonomy" id="1094350"/>
    <lineage>
        <taxon>Eukaryota</taxon>
        <taxon>Fungi</taxon>
        <taxon>Dikarya</taxon>
        <taxon>Ascomycota</taxon>
        <taxon>Pezizomycotina</taxon>
        <taxon>Sordariomycetes</taxon>
        <taxon>Hypocreomycetidae</taxon>
        <taxon>Hypocreales</taxon>
        <taxon>Bionectriaceae</taxon>
        <taxon>Geosmithia</taxon>
    </lineage>
</organism>
<feature type="transmembrane region" description="Helical" evidence="10">
    <location>
        <begin position="379"/>
        <end position="400"/>
    </location>
</feature>
<evidence type="ECO:0000256" key="5">
    <source>
        <dbReference type="ARBA" id="ARBA00023065"/>
    </source>
</evidence>
<feature type="region of interest" description="Disordered" evidence="9">
    <location>
        <begin position="520"/>
        <end position="570"/>
    </location>
</feature>
<evidence type="ECO:0000256" key="9">
    <source>
        <dbReference type="SAM" id="MobiDB-lite"/>
    </source>
</evidence>
<feature type="transmembrane region" description="Helical" evidence="10">
    <location>
        <begin position="412"/>
        <end position="429"/>
    </location>
</feature>
<feature type="compositionally biased region" description="Basic and acidic residues" evidence="9">
    <location>
        <begin position="531"/>
        <end position="540"/>
    </location>
</feature>
<evidence type="ECO:0000313" key="12">
    <source>
        <dbReference type="EMBL" id="KAF4122093.1"/>
    </source>
</evidence>
<dbReference type="SUPFAM" id="SSF81324">
    <property type="entry name" value="Voltage-gated potassium channels"/>
    <property type="match status" value="2"/>
</dbReference>
<keyword evidence="2 8" id="KW-0813">Transport</keyword>
<reference evidence="12" key="1">
    <citation type="submission" date="2020-03" db="EMBL/GenBank/DDBJ databases">
        <title>Site-based positive gene gene selection in Geosmithia morbida across the United States reveals a broad range of putative effectors and factors for local host and environmental adapation.</title>
        <authorList>
            <person name="Onufrak A."/>
            <person name="Murdoch R.W."/>
            <person name="Gazis R."/>
            <person name="Huff M."/>
            <person name="Staton M."/>
            <person name="Klingeman W."/>
            <person name="Hadziabdic D."/>
        </authorList>
    </citation>
    <scope>NUCLEOTIDE SEQUENCE</scope>
    <source>
        <strain evidence="12">1262</strain>
    </source>
</reference>
<evidence type="ECO:0000256" key="3">
    <source>
        <dbReference type="ARBA" id="ARBA00022692"/>
    </source>
</evidence>
<evidence type="ECO:0000256" key="1">
    <source>
        <dbReference type="ARBA" id="ARBA00004141"/>
    </source>
</evidence>
<feature type="transmembrane region" description="Helical" evidence="10">
    <location>
        <begin position="122"/>
        <end position="141"/>
    </location>
</feature>
<feature type="transmembrane region" description="Helical" evidence="10">
    <location>
        <begin position="211"/>
        <end position="232"/>
    </location>
</feature>
<feature type="compositionally biased region" description="Basic residues" evidence="9">
    <location>
        <begin position="341"/>
        <end position="351"/>
    </location>
</feature>
<dbReference type="OrthoDB" id="297496at2759"/>
<dbReference type="Gene3D" id="1.10.287.70">
    <property type="match status" value="2"/>
</dbReference>
<keyword evidence="6 10" id="KW-0472">Membrane</keyword>
<keyword evidence="13" id="KW-1185">Reference proteome</keyword>
<keyword evidence="5 8" id="KW-0406">Ion transport</keyword>
<evidence type="ECO:0000256" key="4">
    <source>
        <dbReference type="ARBA" id="ARBA00022989"/>
    </source>
</evidence>
<keyword evidence="7 8" id="KW-0407">Ion channel</keyword>
<comment type="caution">
    <text evidence="12">The sequence shown here is derived from an EMBL/GenBank/DDBJ whole genome shotgun (WGS) entry which is preliminary data.</text>
</comment>
<accession>A0A9P4YS36</accession>
<dbReference type="PANTHER" id="PTHR11003:SF301">
    <property type="entry name" value="POTASSIUM CHANNEL PROTEIN"/>
    <property type="match status" value="1"/>
</dbReference>
<dbReference type="GO" id="GO:0030322">
    <property type="term" value="P:stabilization of membrane potential"/>
    <property type="evidence" value="ECO:0007669"/>
    <property type="project" value="TreeGrafter"/>
</dbReference>
<evidence type="ECO:0000256" key="6">
    <source>
        <dbReference type="ARBA" id="ARBA00023136"/>
    </source>
</evidence>
<feature type="region of interest" description="Disordered" evidence="9">
    <location>
        <begin position="650"/>
        <end position="686"/>
    </location>
</feature>
<dbReference type="GO" id="GO:0015271">
    <property type="term" value="F:outward rectifier potassium channel activity"/>
    <property type="evidence" value="ECO:0007669"/>
    <property type="project" value="TreeGrafter"/>
</dbReference>
<dbReference type="AlphaFoldDB" id="A0A9P4YS36"/>
<protein>
    <submittedName>
        <fullName evidence="12">Potassium channel subfamily K, other eukaryote</fullName>
    </submittedName>
</protein>
<keyword evidence="4 10" id="KW-1133">Transmembrane helix</keyword>
<evidence type="ECO:0000256" key="10">
    <source>
        <dbReference type="SAM" id="Phobius"/>
    </source>
</evidence>
<dbReference type="PRINTS" id="PR01333">
    <property type="entry name" value="2POREKCHANEL"/>
</dbReference>
<dbReference type="GeneID" id="55973909"/>
<feature type="domain" description="Potassium channel" evidence="11">
    <location>
        <begin position="217"/>
        <end position="289"/>
    </location>
</feature>
<keyword evidence="3 8" id="KW-0812">Transmembrane</keyword>
<dbReference type="EMBL" id="JAANYQ010000010">
    <property type="protein sequence ID" value="KAF4122093.1"/>
    <property type="molecule type" value="Genomic_DNA"/>
</dbReference>
<dbReference type="PANTHER" id="PTHR11003">
    <property type="entry name" value="POTASSIUM CHANNEL, SUBFAMILY K"/>
    <property type="match status" value="1"/>
</dbReference>
<feature type="compositionally biased region" description="Basic and acidic residues" evidence="9">
    <location>
        <begin position="549"/>
        <end position="559"/>
    </location>
</feature>
<evidence type="ECO:0000259" key="11">
    <source>
        <dbReference type="Pfam" id="PF07885"/>
    </source>
</evidence>
<proteinExistence type="inferred from homology"/>
<evidence type="ECO:0000256" key="7">
    <source>
        <dbReference type="ARBA" id="ARBA00023303"/>
    </source>
</evidence>
<gene>
    <name evidence="12" type="ORF">GMORB2_7686</name>
</gene>
<evidence type="ECO:0000256" key="8">
    <source>
        <dbReference type="RuleBase" id="RU003857"/>
    </source>
</evidence>
<dbReference type="RefSeq" id="XP_035320745.1">
    <property type="nucleotide sequence ID" value="XM_035469651.1"/>
</dbReference>
<sequence>MENGGPVENVEQVAQHVDKGHPTTHYSSQKDNVHLEPSRWWFASSAFPMIAGTLGPVASAFSICALAQPWRQCRMRAEAAELVGFINDPAWLIAVNAIQLVVALGANLSLLLNMARVVRFSVAQPVTIAGWYVSAVLLLSLNATATGPLHEGFSAACGDDGEPIWSQAFFYGIWAAVLYFVMASLMAITFWGAVTGHYDREFRLNTSQRTLMLQTILLLVYLLVGALVFSNIEPWSYLDAVYWADVTLFTVGFGDFAASTTLGRTLLFPYALVGVMSLGLVIASIRSMILQRGRRRLDARAQEKERREVLRAMASRGQDSVLHPIHDDDGGGGDDDEGSRPRSRASNRGRRHATEYDRRRAEFELMRSIQAKAITRRRWLALVISTGSWLVLWLVGAAVFLELERPYQHWNYFDAFYFGFVTLTTIGYGDRTPISNAGKSFFVFWSLLALPTMTVLISSAEDTVVKFIRDATLQLGNLTILPGDARFQDNLMHVISRISCGALFRDNYVLSSAPHPADFPLDPDAASVPPDQEHDNDSTRQHRRRREHRRDLVDVERGRGRPSSTLTSEVRRSIPHFRDPLADLPGGTDFHFLLISEIQILAQHMREPVPRRYSFEEWAWYLRLLGQDERNPRHHKKPAVARRRLHKVNKGAVVEKDKDGSPDDDGSRWSWVGDRSPLMGSQEESEWISERLTDRLRESLSAQRRRQWKKYTHEDDG</sequence>
<dbReference type="InterPro" id="IPR013099">
    <property type="entry name" value="K_chnl_dom"/>
</dbReference>
<evidence type="ECO:0000256" key="2">
    <source>
        <dbReference type="ARBA" id="ARBA00022448"/>
    </source>
</evidence>
<dbReference type="GO" id="GO:0005886">
    <property type="term" value="C:plasma membrane"/>
    <property type="evidence" value="ECO:0007669"/>
    <property type="project" value="TreeGrafter"/>
</dbReference>
<feature type="transmembrane region" description="Helical" evidence="10">
    <location>
        <begin position="168"/>
        <end position="191"/>
    </location>
</feature>
<feature type="transmembrane region" description="Helical" evidence="10">
    <location>
        <begin position="90"/>
        <end position="110"/>
    </location>
</feature>
<dbReference type="Pfam" id="PF07885">
    <property type="entry name" value="Ion_trans_2"/>
    <property type="match status" value="2"/>
</dbReference>
<feature type="domain" description="Potassium channel" evidence="11">
    <location>
        <begin position="389"/>
        <end position="461"/>
    </location>
</feature>
<name>A0A9P4YS36_9HYPO</name>
<dbReference type="InterPro" id="IPR003280">
    <property type="entry name" value="2pore_dom_K_chnl"/>
</dbReference>
<feature type="transmembrane region" description="Helical" evidence="10">
    <location>
        <begin position="441"/>
        <end position="460"/>
    </location>
</feature>
<comment type="similarity">
    <text evidence="8">Belongs to the two pore domain potassium channel (TC 1.A.1.8) family.</text>
</comment>
<comment type="subcellular location">
    <subcellularLocation>
        <location evidence="1">Membrane</location>
        <topology evidence="1">Multi-pass membrane protein</topology>
    </subcellularLocation>
</comment>